<sequence>MSLGYLRKNIEAASWNLALHGINATLEQLGMSCASIGRPVPAGNAIEVQPYNQGEEKKEVEQRLSSLNREQLAASETITRAIGYNNENELFFWMALEVLAKLFSIQHYLSFGIKETLHFHSQQLA</sequence>
<evidence type="ECO:0000313" key="2">
    <source>
        <dbReference type="Proteomes" id="UP000499080"/>
    </source>
</evidence>
<dbReference type="AlphaFoldDB" id="A0A4Y2KUP4"/>
<dbReference type="Proteomes" id="UP000499080">
    <property type="component" value="Unassembled WGS sequence"/>
</dbReference>
<organism evidence="1 2">
    <name type="scientific">Araneus ventricosus</name>
    <name type="common">Orbweaver spider</name>
    <name type="synonym">Epeira ventricosa</name>
    <dbReference type="NCBI Taxonomy" id="182803"/>
    <lineage>
        <taxon>Eukaryota</taxon>
        <taxon>Metazoa</taxon>
        <taxon>Ecdysozoa</taxon>
        <taxon>Arthropoda</taxon>
        <taxon>Chelicerata</taxon>
        <taxon>Arachnida</taxon>
        <taxon>Araneae</taxon>
        <taxon>Araneomorphae</taxon>
        <taxon>Entelegynae</taxon>
        <taxon>Araneoidea</taxon>
        <taxon>Araneidae</taxon>
        <taxon>Araneus</taxon>
    </lineage>
</organism>
<keyword evidence="2" id="KW-1185">Reference proteome</keyword>
<evidence type="ECO:0000313" key="1">
    <source>
        <dbReference type="EMBL" id="GBN05233.1"/>
    </source>
</evidence>
<accession>A0A4Y2KUP4</accession>
<comment type="caution">
    <text evidence="1">The sequence shown here is derived from an EMBL/GenBank/DDBJ whole genome shotgun (WGS) entry which is preliminary data.</text>
</comment>
<reference evidence="1 2" key="1">
    <citation type="journal article" date="2019" name="Sci. Rep.">
        <title>Orb-weaving spider Araneus ventricosus genome elucidates the spidroin gene catalogue.</title>
        <authorList>
            <person name="Kono N."/>
            <person name="Nakamura H."/>
            <person name="Ohtoshi R."/>
            <person name="Moran D.A.P."/>
            <person name="Shinohara A."/>
            <person name="Yoshida Y."/>
            <person name="Fujiwara M."/>
            <person name="Mori M."/>
            <person name="Tomita M."/>
            <person name="Arakawa K."/>
        </authorList>
    </citation>
    <scope>NUCLEOTIDE SEQUENCE [LARGE SCALE GENOMIC DNA]</scope>
</reference>
<gene>
    <name evidence="1" type="ORF">AVEN_135337_1</name>
</gene>
<proteinExistence type="predicted"/>
<name>A0A4Y2KUP4_ARAVE</name>
<protein>
    <submittedName>
        <fullName evidence="1">Uncharacterized protein</fullName>
    </submittedName>
</protein>
<dbReference type="EMBL" id="BGPR01004950">
    <property type="protein sequence ID" value="GBN05233.1"/>
    <property type="molecule type" value="Genomic_DNA"/>
</dbReference>